<evidence type="ECO:0000259" key="2">
    <source>
        <dbReference type="Pfam" id="PF07859"/>
    </source>
</evidence>
<dbReference type="Gene3D" id="3.40.50.1820">
    <property type="entry name" value="alpha/beta hydrolase"/>
    <property type="match status" value="1"/>
</dbReference>
<evidence type="ECO:0000313" key="3">
    <source>
        <dbReference type="EMBL" id="KAH9837223.1"/>
    </source>
</evidence>
<dbReference type="Pfam" id="PF07859">
    <property type="entry name" value="Abhydrolase_3"/>
    <property type="match status" value="1"/>
</dbReference>
<dbReference type="PANTHER" id="PTHR48081">
    <property type="entry name" value="AB HYDROLASE SUPERFAMILY PROTEIN C4A8.06C"/>
    <property type="match status" value="1"/>
</dbReference>
<accession>A0ABQ8KIL2</accession>
<comment type="caution">
    <text evidence="3">The sequence shown here is derived from an EMBL/GenBank/DDBJ whole genome shotgun (WGS) entry which is preliminary data.</text>
</comment>
<keyword evidence="4" id="KW-1185">Reference proteome</keyword>
<reference evidence="3 4" key="1">
    <citation type="journal article" date="2021" name="Environ. Microbiol.">
        <title>Gene family expansions and transcriptome signatures uncover fungal adaptations to wood decay.</title>
        <authorList>
            <person name="Hage H."/>
            <person name="Miyauchi S."/>
            <person name="Viragh M."/>
            <person name="Drula E."/>
            <person name="Min B."/>
            <person name="Chaduli D."/>
            <person name="Navarro D."/>
            <person name="Favel A."/>
            <person name="Norest M."/>
            <person name="Lesage-Meessen L."/>
            <person name="Balint B."/>
            <person name="Merenyi Z."/>
            <person name="de Eugenio L."/>
            <person name="Morin E."/>
            <person name="Martinez A.T."/>
            <person name="Baldrian P."/>
            <person name="Stursova M."/>
            <person name="Martinez M.J."/>
            <person name="Novotny C."/>
            <person name="Magnuson J.K."/>
            <person name="Spatafora J.W."/>
            <person name="Maurice S."/>
            <person name="Pangilinan J."/>
            <person name="Andreopoulos W."/>
            <person name="LaButti K."/>
            <person name="Hundley H."/>
            <person name="Na H."/>
            <person name="Kuo A."/>
            <person name="Barry K."/>
            <person name="Lipzen A."/>
            <person name="Henrissat B."/>
            <person name="Riley R."/>
            <person name="Ahrendt S."/>
            <person name="Nagy L.G."/>
            <person name="Grigoriev I.V."/>
            <person name="Martin F."/>
            <person name="Rosso M.N."/>
        </authorList>
    </citation>
    <scope>NUCLEOTIDE SEQUENCE [LARGE SCALE GENOMIC DNA]</scope>
    <source>
        <strain evidence="3 4">CIRM-BRFM 1785</strain>
    </source>
</reference>
<dbReference type="Proteomes" id="UP000814176">
    <property type="component" value="Unassembled WGS sequence"/>
</dbReference>
<feature type="domain" description="Alpha/beta hydrolase fold-3" evidence="2">
    <location>
        <begin position="139"/>
        <end position="353"/>
    </location>
</feature>
<name>A0ABQ8KIL2_9APHY</name>
<gene>
    <name evidence="3" type="ORF">C8Q71DRAFT_757251</name>
</gene>
<evidence type="ECO:0000313" key="4">
    <source>
        <dbReference type="Proteomes" id="UP000814176"/>
    </source>
</evidence>
<sequence length="363" mass="39635">MERNACYLSQESQLIASATLYIYQPKTLSSVLLVLLFPPYLPRSHIIMTDAEGQIHQPIHPDILKKLDPEFAAFHTATSLYQVPLHLLPWDPAVRKGSPVNGASEPLPVGSIKDIPLGKFSVRVFTPEGSAPDAGWPVLIYFHGGGWTLGNINTENAFCTNICKRAKAVVVSVDYRLAPENPYPAAVEDAVETLQWVYANGKAQLNIDTTKIAVGGSSSGGNLAAVVAHKAVQAVPPIPVFFQLLVVPVTDNTATTSGVPYKSWAENANTVQLTPGRMLWFRNNYLPNEKDRTAWESSPIFAPEESFKKLPKAWVAVMDLDVLRDEGIEYANKMKAAGVDVEVKLYETAPHPILAMDGESSCV</sequence>
<keyword evidence="1" id="KW-0378">Hydrolase</keyword>
<dbReference type="RefSeq" id="XP_047779392.1">
    <property type="nucleotide sequence ID" value="XM_047923674.1"/>
</dbReference>
<dbReference type="EMBL" id="JADCUA010000009">
    <property type="protein sequence ID" value="KAH9837223.1"/>
    <property type="molecule type" value="Genomic_DNA"/>
</dbReference>
<dbReference type="GeneID" id="72004406"/>
<dbReference type="PANTHER" id="PTHR48081:SF8">
    <property type="entry name" value="ALPHA_BETA HYDROLASE FOLD-3 DOMAIN-CONTAINING PROTEIN-RELATED"/>
    <property type="match status" value="1"/>
</dbReference>
<dbReference type="InterPro" id="IPR013094">
    <property type="entry name" value="AB_hydrolase_3"/>
</dbReference>
<organism evidence="3 4">
    <name type="scientific">Rhodofomes roseus</name>
    <dbReference type="NCBI Taxonomy" id="34475"/>
    <lineage>
        <taxon>Eukaryota</taxon>
        <taxon>Fungi</taxon>
        <taxon>Dikarya</taxon>
        <taxon>Basidiomycota</taxon>
        <taxon>Agaricomycotina</taxon>
        <taxon>Agaricomycetes</taxon>
        <taxon>Polyporales</taxon>
        <taxon>Rhodofomes</taxon>
    </lineage>
</organism>
<evidence type="ECO:0000256" key="1">
    <source>
        <dbReference type="ARBA" id="ARBA00022801"/>
    </source>
</evidence>
<dbReference type="SUPFAM" id="SSF53474">
    <property type="entry name" value="alpha/beta-Hydrolases"/>
    <property type="match status" value="1"/>
</dbReference>
<protein>
    <submittedName>
        <fullName evidence="3">Lipase/ esterase</fullName>
    </submittedName>
</protein>
<dbReference type="InterPro" id="IPR050300">
    <property type="entry name" value="GDXG_lipolytic_enzyme"/>
</dbReference>
<proteinExistence type="predicted"/>
<dbReference type="InterPro" id="IPR029058">
    <property type="entry name" value="AB_hydrolase_fold"/>
</dbReference>